<dbReference type="AlphaFoldDB" id="A0A7H0IHI4"/>
<sequence length="285" mass="29745">MSETRPTGSAHLSAGLLRAYAAGPLPEETRDAAEAHLDHCARCRERLGPLMADDAELTALWRRVDDAVDVPERSLVERWALRAGVPEDAARLCAAMPGLRRSWWAGAALLLGLAVAAARWSGSASAPLPFFALVPALSAVGVVAVTGRRFDPAYVWVEVSPLGGFRVVLLRAAAVQILSLVLGAAGAVGMPLPFPYTLGWLVPSLMLTAVCLALSSRMDALPAVALTLAAWGLCLAVAYDTALPAATRTLLPGAQLAMAGVGLVAVGALVVLRDGFERDRTRGVA</sequence>
<protein>
    <submittedName>
        <fullName evidence="5">Zf-HC2 domain-containing protein</fullName>
    </submittedName>
</protein>
<feature type="transmembrane region" description="Helical" evidence="3">
    <location>
        <begin position="103"/>
        <end position="122"/>
    </location>
</feature>
<dbReference type="Gene3D" id="1.10.10.1320">
    <property type="entry name" value="Anti-sigma factor, zinc-finger domain"/>
    <property type="match status" value="1"/>
</dbReference>
<keyword evidence="3" id="KW-1133">Transmembrane helix</keyword>
<gene>
    <name evidence="5" type="ORF">IAG44_24430</name>
</gene>
<feature type="domain" description="Putative zinc-finger" evidence="4">
    <location>
        <begin position="16"/>
        <end position="44"/>
    </location>
</feature>
<organism evidence="5 6">
    <name type="scientific">Streptomyces roseirectus</name>
    <dbReference type="NCBI Taxonomy" id="2768066"/>
    <lineage>
        <taxon>Bacteria</taxon>
        <taxon>Bacillati</taxon>
        <taxon>Actinomycetota</taxon>
        <taxon>Actinomycetes</taxon>
        <taxon>Kitasatosporales</taxon>
        <taxon>Streptomycetaceae</taxon>
        <taxon>Streptomyces</taxon>
    </lineage>
</organism>
<evidence type="ECO:0000256" key="1">
    <source>
        <dbReference type="ARBA" id="ARBA00023015"/>
    </source>
</evidence>
<evidence type="ECO:0000256" key="2">
    <source>
        <dbReference type="ARBA" id="ARBA00023163"/>
    </source>
</evidence>
<keyword evidence="2" id="KW-0804">Transcription</keyword>
<evidence type="ECO:0000313" key="6">
    <source>
        <dbReference type="Proteomes" id="UP000516052"/>
    </source>
</evidence>
<dbReference type="RefSeq" id="WP_187749207.1">
    <property type="nucleotide sequence ID" value="NZ_CP060828.1"/>
</dbReference>
<feature type="transmembrane region" description="Helical" evidence="3">
    <location>
        <begin position="194"/>
        <end position="214"/>
    </location>
</feature>
<name>A0A7H0IHI4_9ACTN</name>
<keyword evidence="3" id="KW-0472">Membrane</keyword>
<proteinExistence type="predicted"/>
<reference evidence="5 6" key="1">
    <citation type="submission" date="2020-08" db="EMBL/GenBank/DDBJ databases">
        <title>A novel species.</title>
        <authorList>
            <person name="Gao J."/>
        </authorList>
    </citation>
    <scope>NUCLEOTIDE SEQUENCE [LARGE SCALE GENOMIC DNA]</scope>
    <source>
        <strain evidence="5 6">CRXT-G-22</strain>
    </source>
</reference>
<keyword evidence="1" id="KW-0805">Transcription regulation</keyword>
<feature type="transmembrane region" description="Helical" evidence="3">
    <location>
        <begin position="251"/>
        <end position="272"/>
    </location>
</feature>
<evidence type="ECO:0000256" key="3">
    <source>
        <dbReference type="SAM" id="Phobius"/>
    </source>
</evidence>
<accession>A0A7H0IHI4</accession>
<keyword evidence="3" id="KW-0812">Transmembrane</keyword>
<dbReference type="Pfam" id="PF13490">
    <property type="entry name" value="zf-HC2"/>
    <property type="match status" value="1"/>
</dbReference>
<feature type="transmembrane region" description="Helical" evidence="3">
    <location>
        <begin position="128"/>
        <end position="147"/>
    </location>
</feature>
<dbReference type="KEGG" id="sroi:IAG44_24430"/>
<dbReference type="InterPro" id="IPR041916">
    <property type="entry name" value="Anti_sigma_zinc_sf"/>
</dbReference>
<evidence type="ECO:0000313" key="5">
    <source>
        <dbReference type="EMBL" id="QNP72250.1"/>
    </source>
</evidence>
<dbReference type="Proteomes" id="UP000516052">
    <property type="component" value="Chromosome"/>
</dbReference>
<feature type="transmembrane region" description="Helical" evidence="3">
    <location>
        <begin position="221"/>
        <end position="239"/>
    </location>
</feature>
<keyword evidence="6" id="KW-1185">Reference proteome</keyword>
<feature type="transmembrane region" description="Helical" evidence="3">
    <location>
        <begin position="168"/>
        <end position="188"/>
    </location>
</feature>
<dbReference type="EMBL" id="CP060828">
    <property type="protein sequence ID" value="QNP72250.1"/>
    <property type="molecule type" value="Genomic_DNA"/>
</dbReference>
<dbReference type="InterPro" id="IPR027383">
    <property type="entry name" value="Znf_put"/>
</dbReference>
<evidence type="ECO:0000259" key="4">
    <source>
        <dbReference type="Pfam" id="PF13490"/>
    </source>
</evidence>